<proteinExistence type="inferred from homology"/>
<organism evidence="7 8">
    <name type="scientific">Smittium simulii</name>
    <dbReference type="NCBI Taxonomy" id="133385"/>
    <lineage>
        <taxon>Eukaryota</taxon>
        <taxon>Fungi</taxon>
        <taxon>Fungi incertae sedis</taxon>
        <taxon>Zoopagomycota</taxon>
        <taxon>Kickxellomycotina</taxon>
        <taxon>Harpellomycetes</taxon>
        <taxon>Harpellales</taxon>
        <taxon>Legeriomycetaceae</taxon>
        <taxon>Smittium</taxon>
    </lineage>
</organism>
<protein>
    <submittedName>
        <fullName evidence="7">Uncharacterized protein</fullName>
    </submittedName>
</protein>
<dbReference type="Proteomes" id="UP000245383">
    <property type="component" value="Unassembled WGS sequence"/>
</dbReference>
<evidence type="ECO:0000256" key="6">
    <source>
        <dbReference type="ARBA" id="ARBA00023274"/>
    </source>
</evidence>
<evidence type="ECO:0000256" key="4">
    <source>
        <dbReference type="ARBA" id="ARBA00022980"/>
    </source>
</evidence>
<reference evidence="7 8" key="1">
    <citation type="journal article" date="2018" name="MBio">
        <title>Comparative Genomics Reveals the Core Gene Toolbox for the Fungus-Insect Symbiosis.</title>
        <authorList>
            <person name="Wang Y."/>
            <person name="Stata M."/>
            <person name="Wang W."/>
            <person name="Stajich J.E."/>
            <person name="White M.M."/>
            <person name="Moncalvo J.M."/>
        </authorList>
    </citation>
    <scope>NUCLEOTIDE SEQUENCE [LARGE SCALE GENOMIC DNA]</scope>
    <source>
        <strain evidence="7 8">SWE-8-4</strain>
    </source>
</reference>
<keyword evidence="8" id="KW-1185">Reference proteome</keyword>
<name>A0A2T9YXZ5_9FUNG</name>
<keyword evidence="3" id="KW-0809">Transit peptide</keyword>
<dbReference type="EMBL" id="MBFR01000016">
    <property type="protein sequence ID" value="PVU97189.1"/>
    <property type="molecule type" value="Genomic_DNA"/>
</dbReference>
<comment type="subcellular location">
    <subcellularLocation>
        <location evidence="1">Mitochondrion</location>
    </subcellularLocation>
</comment>
<evidence type="ECO:0000256" key="2">
    <source>
        <dbReference type="ARBA" id="ARBA00010152"/>
    </source>
</evidence>
<dbReference type="AlphaFoldDB" id="A0A2T9YXZ5"/>
<dbReference type="OrthoDB" id="408933at2759"/>
<evidence type="ECO:0000256" key="1">
    <source>
        <dbReference type="ARBA" id="ARBA00004173"/>
    </source>
</evidence>
<evidence type="ECO:0000256" key="3">
    <source>
        <dbReference type="ARBA" id="ARBA00022946"/>
    </source>
</evidence>
<dbReference type="GO" id="GO:0006412">
    <property type="term" value="P:translation"/>
    <property type="evidence" value="ECO:0007669"/>
    <property type="project" value="TreeGrafter"/>
</dbReference>
<keyword evidence="6" id="KW-0687">Ribonucleoprotein</keyword>
<dbReference type="STRING" id="133385.A0A2T9YXZ5"/>
<comment type="caution">
    <text evidence="7">The sequence shown here is derived from an EMBL/GenBank/DDBJ whole genome shotgun (WGS) entry which is preliminary data.</text>
</comment>
<evidence type="ECO:0000313" key="8">
    <source>
        <dbReference type="Proteomes" id="UP000245383"/>
    </source>
</evidence>
<keyword evidence="4" id="KW-0689">Ribosomal protein</keyword>
<keyword evidence="5" id="KW-0496">Mitochondrion</keyword>
<evidence type="ECO:0000256" key="5">
    <source>
        <dbReference type="ARBA" id="ARBA00023128"/>
    </source>
</evidence>
<dbReference type="GO" id="GO:0003735">
    <property type="term" value="F:structural constituent of ribosome"/>
    <property type="evidence" value="ECO:0007669"/>
    <property type="project" value="InterPro"/>
</dbReference>
<gene>
    <name evidence="7" type="ORF">BB561_000694</name>
</gene>
<sequence>MSLSLEEVRSVCYSSQREYQLYGRVFMTRFIIVLKENTNCMEGQSKKHKRAKMGKNGKNGKNGVWPIGGSLIQIPIPNENFTRDANYFFSQLYYANYSNYSKITKIYENIALVVMLKDIIKGLHRGAKHGVLTAKQGRNFYKGNRTGSTGHHTIHGRYIIEWDKVRTYVVPDLTDCKLKPYVSHNAKYLQEPIPKPEDFL</sequence>
<accession>A0A2T9YXZ5</accession>
<dbReference type="PANTHER" id="PTHR21338">
    <property type="entry name" value="MITOCHONDRIAL RIBOSOMAL PROTEIN L41"/>
    <property type="match status" value="1"/>
</dbReference>
<dbReference type="InterPro" id="IPR019189">
    <property type="entry name" value="Ribosomal_mL41"/>
</dbReference>
<dbReference type="PANTHER" id="PTHR21338:SF0">
    <property type="entry name" value="LARGE RIBOSOMAL SUBUNIT PROTEIN ML41"/>
    <property type="match status" value="1"/>
</dbReference>
<comment type="similarity">
    <text evidence="2">Belongs to the mitochondrion-specific ribosomal protein mL41 family.</text>
</comment>
<dbReference type="Pfam" id="PF09809">
    <property type="entry name" value="MRP-L27"/>
    <property type="match status" value="1"/>
</dbReference>
<evidence type="ECO:0000313" key="7">
    <source>
        <dbReference type="EMBL" id="PVU97189.1"/>
    </source>
</evidence>
<dbReference type="GO" id="GO:0005762">
    <property type="term" value="C:mitochondrial large ribosomal subunit"/>
    <property type="evidence" value="ECO:0007669"/>
    <property type="project" value="InterPro"/>
</dbReference>